<dbReference type="Proteomes" id="UP000054566">
    <property type="component" value="Unassembled WGS sequence"/>
</dbReference>
<protein>
    <submittedName>
        <fullName evidence="2">Uncharacterized protein</fullName>
    </submittedName>
</protein>
<sequence length="101" mass="12350">MSFLLLMNTCITFFSSEIFLVGWIIDLLKQYLSLITFPFYFRIFLFFILFFNFLCSYSYEKYIIKYFEKREIQKKYNHNHMSSIFCSPQELDTTNVFVTCN</sequence>
<accession>A0A0L0CTT2</accession>
<name>A0A0L0CTT2_PLAFA</name>
<keyword evidence="1" id="KW-1133">Transmembrane helix</keyword>
<organism evidence="2 3">
    <name type="scientific">Plasmodium falciparum RAJ116</name>
    <dbReference type="NCBI Taxonomy" id="580058"/>
    <lineage>
        <taxon>Eukaryota</taxon>
        <taxon>Sar</taxon>
        <taxon>Alveolata</taxon>
        <taxon>Apicomplexa</taxon>
        <taxon>Aconoidasida</taxon>
        <taxon>Haemosporida</taxon>
        <taxon>Plasmodiidae</taxon>
        <taxon>Plasmodium</taxon>
        <taxon>Plasmodium (Laverania)</taxon>
    </lineage>
</organism>
<proteinExistence type="predicted"/>
<feature type="transmembrane region" description="Helical" evidence="1">
    <location>
        <begin position="5"/>
        <end position="25"/>
    </location>
</feature>
<evidence type="ECO:0000313" key="2">
    <source>
        <dbReference type="EMBL" id="KNC35626.1"/>
    </source>
</evidence>
<keyword evidence="1" id="KW-0812">Transmembrane</keyword>
<gene>
    <name evidence="2" type="ORF">PFLG_00566</name>
</gene>
<reference evidence="3" key="2">
    <citation type="submission" date="2015-07" db="EMBL/GenBank/DDBJ databases">
        <title>The genome sequence of Plasmodium falciparum RAJ116.</title>
        <authorList>
            <consortium name="The Broad Institute Genome Sequencing Platform"/>
            <person name="Volkman S.K."/>
            <person name="Neafsey D.E."/>
            <person name="Dash A.P."/>
            <person name="Chitnis C.E."/>
            <person name="Hartl D.L."/>
            <person name="Young S.K."/>
            <person name="Kodira C.D."/>
            <person name="Zeng Q."/>
            <person name="Koehrsen M."/>
            <person name="Godfrey P."/>
            <person name="Alvarado L."/>
            <person name="Berlin A."/>
            <person name="Borenstein D."/>
            <person name="Chen Z."/>
            <person name="Engels R."/>
            <person name="Freedman E."/>
            <person name="Gellesch M."/>
            <person name="Goldberg J."/>
            <person name="Griggs A."/>
            <person name="Gujja S."/>
            <person name="Heiman D."/>
            <person name="Hepburn T."/>
            <person name="Howarth C."/>
            <person name="Jen D."/>
            <person name="Larson L."/>
            <person name="Lewis B."/>
            <person name="Mehta T."/>
            <person name="Park D."/>
            <person name="Pearson M."/>
            <person name="Roberts A."/>
            <person name="Saif S."/>
            <person name="Shea T."/>
            <person name="Shenoy N."/>
            <person name="Sisk P."/>
            <person name="Stolte C."/>
            <person name="Sykes S."/>
            <person name="Walk T."/>
            <person name="White J."/>
            <person name="Yandava C."/>
            <person name="Wirth D.F."/>
            <person name="Nusbaum C."/>
            <person name="Birren B."/>
        </authorList>
    </citation>
    <scope>NUCLEOTIDE SEQUENCE [LARGE SCALE GENOMIC DNA]</scope>
    <source>
        <strain evidence="3">RAJ116</strain>
    </source>
</reference>
<dbReference type="AlphaFoldDB" id="A0A0L0CTT2"/>
<dbReference type="EMBL" id="GG663881">
    <property type="protein sequence ID" value="KNC35626.1"/>
    <property type="molecule type" value="Genomic_DNA"/>
</dbReference>
<feature type="transmembrane region" description="Helical" evidence="1">
    <location>
        <begin position="37"/>
        <end position="59"/>
    </location>
</feature>
<evidence type="ECO:0000313" key="3">
    <source>
        <dbReference type="Proteomes" id="UP000054566"/>
    </source>
</evidence>
<reference evidence="3" key="1">
    <citation type="submission" date="2015-07" db="EMBL/GenBank/DDBJ databases">
        <title>Annotation of Plasmodium falciparum RAJ116.</title>
        <authorList>
            <consortium name="The Broad Institute Genome Sequencing Platform"/>
            <person name="Volkman S.K."/>
            <person name="Neafsey D.E."/>
            <person name="Dash A.P."/>
            <person name="Chitnis C.E."/>
            <person name="Hartl D.L."/>
            <person name="Young S.K."/>
            <person name="Zeng Q."/>
            <person name="Koehrsen M."/>
            <person name="Alvarado L."/>
            <person name="Berlin A."/>
            <person name="Borenstein D."/>
            <person name="Chapman S.B."/>
            <person name="Chen Z."/>
            <person name="Engels R."/>
            <person name="Freedman E."/>
            <person name="Gellesch M."/>
            <person name="Goldberg J."/>
            <person name="Griggs A."/>
            <person name="Gujja S."/>
            <person name="Heilman E.R."/>
            <person name="Heiman D.I."/>
            <person name="Howarth C."/>
            <person name="Jen D."/>
            <person name="Larson L."/>
            <person name="Mehta T."/>
            <person name="Neiman D."/>
            <person name="Park D."/>
            <person name="Pearson M."/>
            <person name="Roberts A."/>
            <person name="Saif S."/>
            <person name="Shea T."/>
            <person name="Shenoy N."/>
            <person name="Sisk P."/>
            <person name="Stolte C."/>
            <person name="Sykes S."/>
            <person name="Walk T."/>
            <person name="White J."/>
            <person name="Yandava C."/>
            <person name="Haas B."/>
            <person name="Henn M.R."/>
            <person name="Nusbaum C."/>
            <person name="Birren B."/>
        </authorList>
    </citation>
    <scope>NUCLEOTIDE SEQUENCE [LARGE SCALE GENOMIC DNA]</scope>
    <source>
        <strain evidence="3">RAJ116</strain>
    </source>
</reference>
<evidence type="ECO:0000256" key="1">
    <source>
        <dbReference type="SAM" id="Phobius"/>
    </source>
</evidence>
<keyword evidence="1" id="KW-0472">Membrane</keyword>